<keyword evidence="2" id="KW-1185">Reference proteome</keyword>
<evidence type="ECO:0008006" key="3">
    <source>
        <dbReference type="Google" id="ProtNLM"/>
    </source>
</evidence>
<proteinExistence type="predicted"/>
<dbReference type="GO" id="GO:0005198">
    <property type="term" value="F:structural molecule activity"/>
    <property type="evidence" value="ECO:0007669"/>
    <property type="project" value="InterPro"/>
</dbReference>
<reference evidence="1 2" key="1">
    <citation type="submission" date="2020-04" db="EMBL/GenBank/DDBJ databases">
        <title>MicrobeNet Type strains.</title>
        <authorList>
            <person name="Nicholson A.C."/>
        </authorList>
    </citation>
    <scope>NUCLEOTIDE SEQUENCE [LARGE SCALE GENOMIC DNA]</scope>
    <source>
        <strain evidence="1 2">JCM 3332</strain>
    </source>
</reference>
<dbReference type="AlphaFoldDB" id="A0A846YSU9"/>
<dbReference type="RefSeq" id="WP_084493419.1">
    <property type="nucleotide sequence ID" value="NZ_JAAXOT010000022.1"/>
</dbReference>
<sequence length="322" mass="35456">MPLTPSFGDRRIGPVTRLYRRLERRLLERLAMAVAPGVGHAVVWAMRLLARLPRFRRNVERDVAETDRDMAPAVRAAVLGAWRDGVAAARHDIPGAPRADEGPVERLIDEAVDTVRRTHAHVPTVLDGAYRAVVDEAVRAERDRGNTDRARVVQRALDAFARRGITGFVDARGRRWDLVSYVEMAVRSAITRAEVDAYCAQVAAAGHDLIVVSDVAGSCPLCSPFEGQVLSISGATVGAIAREATSGRTVTVTVWGSVAEARARGLWHPNCRHVASVWTPDDPAPPRAVRVPDSVRAERRRARALARRERRNDRVRYVAQSD</sequence>
<accession>A0A846YSU9</accession>
<dbReference type="Proteomes" id="UP000570678">
    <property type="component" value="Unassembled WGS sequence"/>
</dbReference>
<dbReference type="InterPro" id="IPR009319">
    <property type="entry name" value="Phage_A118_VSP1"/>
</dbReference>
<gene>
    <name evidence="1" type="ORF">HGA15_30350</name>
</gene>
<organism evidence="1 2">
    <name type="scientific">Nocardia flavorosea</name>
    <dbReference type="NCBI Taxonomy" id="53429"/>
    <lineage>
        <taxon>Bacteria</taxon>
        <taxon>Bacillati</taxon>
        <taxon>Actinomycetota</taxon>
        <taxon>Actinomycetes</taxon>
        <taxon>Mycobacteriales</taxon>
        <taxon>Nocardiaceae</taxon>
        <taxon>Nocardia</taxon>
    </lineage>
</organism>
<protein>
    <recommendedName>
        <fullName evidence="3">Minor capsid protein 2</fullName>
    </recommendedName>
</protein>
<name>A0A846YSU9_9NOCA</name>
<evidence type="ECO:0000313" key="1">
    <source>
        <dbReference type="EMBL" id="NKY60362.1"/>
    </source>
</evidence>
<comment type="caution">
    <text evidence="1">The sequence shown here is derived from an EMBL/GenBank/DDBJ whole genome shotgun (WGS) entry which is preliminary data.</text>
</comment>
<dbReference type="Pfam" id="PF06152">
    <property type="entry name" value="Phage_min_cap2"/>
    <property type="match status" value="1"/>
</dbReference>
<evidence type="ECO:0000313" key="2">
    <source>
        <dbReference type="Proteomes" id="UP000570678"/>
    </source>
</evidence>
<dbReference type="EMBL" id="JAAXOT010000022">
    <property type="protein sequence ID" value="NKY60362.1"/>
    <property type="molecule type" value="Genomic_DNA"/>
</dbReference>